<keyword evidence="3" id="KW-0949">S-adenosyl-L-methionine</keyword>
<dbReference type="GO" id="GO:0008757">
    <property type="term" value="F:S-adenosylmethionine-dependent methyltransferase activity"/>
    <property type="evidence" value="ECO:0007669"/>
    <property type="project" value="InterPro"/>
</dbReference>
<keyword evidence="1 4" id="KW-0489">Methyltransferase</keyword>
<dbReference type="Proteomes" id="UP000410984">
    <property type="component" value="Unassembled WGS sequence"/>
</dbReference>
<evidence type="ECO:0000256" key="1">
    <source>
        <dbReference type="ARBA" id="ARBA00022603"/>
    </source>
</evidence>
<keyword evidence="5" id="KW-1185">Reference proteome</keyword>
<organism evidence="4 5">
    <name type="scientific">Methylobacterium symbioticum</name>
    <dbReference type="NCBI Taxonomy" id="2584084"/>
    <lineage>
        <taxon>Bacteria</taxon>
        <taxon>Pseudomonadati</taxon>
        <taxon>Pseudomonadota</taxon>
        <taxon>Alphaproteobacteria</taxon>
        <taxon>Hyphomicrobiales</taxon>
        <taxon>Methylobacteriaceae</taxon>
        <taxon>Methylobacterium</taxon>
    </lineage>
</organism>
<evidence type="ECO:0000313" key="5">
    <source>
        <dbReference type="Proteomes" id="UP000410984"/>
    </source>
</evidence>
<name>A0A509E6T2_9HYPH</name>
<evidence type="ECO:0000256" key="3">
    <source>
        <dbReference type="ARBA" id="ARBA00022691"/>
    </source>
</evidence>
<dbReference type="GO" id="GO:0032259">
    <property type="term" value="P:methylation"/>
    <property type="evidence" value="ECO:0007669"/>
    <property type="project" value="UniProtKB-KW"/>
</dbReference>
<dbReference type="Pfam" id="PF05401">
    <property type="entry name" value="NodS"/>
    <property type="match status" value="1"/>
</dbReference>
<dbReference type="CDD" id="cd02440">
    <property type="entry name" value="AdoMet_MTases"/>
    <property type="match status" value="1"/>
</dbReference>
<dbReference type="GO" id="GO:0009312">
    <property type="term" value="P:oligosaccharide biosynthetic process"/>
    <property type="evidence" value="ECO:0007669"/>
    <property type="project" value="InterPro"/>
</dbReference>
<dbReference type="RefSeq" id="WP_142581474.1">
    <property type="nucleotide sequence ID" value="NZ_CABFPH010000003.1"/>
</dbReference>
<dbReference type="GO" id="GO:0102208">
    <property type="term" value="F:2-polyprenyl-6-hydroxyphenol methylase activity"/>
    <property type="evidence" value="ECO:0007669"/>
    <property type="project" value="UniProtKB-EC"/>
</dbReference>
<evidence type="ECO:0000256" key="2">
    <source>
        <dbReference type="ARBA" id="ARBA00022679"/>
    </source>
</evidence>
<keyword evidence="2 4" id="KW-0808">Transferase</keyword>
<dbReference type="EMBL" id="CABFPH010000003">
    <property type="protein sequence ID" value="VUD69881.1"/>
    <property type="molecule type" value="Genomic_DNA"/>
</dbReference>
<protein>
    <submittedName>
        <fullName evidence="4">Ubiquinone biosynthesis O-methyltransferase</fullName>
        <ecNumber evidence="4">2.1.1.222</ecNumber>
    </submittedName>
</protein>
<reference evidence="4 5" key="1">
    <citation type="submission" date="2019-06" db="EMBL/GenBank/DDBJ databases">
        <authorList>
            <person name="Rodrigo-Torres L."/>
            <person name="Arahal R. D."/>
            <person name="Lucena T."/>
        </authorList>
    </citation>
    <scope>NUCLEOTIDE SEQUENCE [LARGE SCALE GENOMIC DNA]</scope>
    <source>
        <strain evidence="4 5">SB0023/3</strain>
    </source>
</reference>
<dbReference type="PANTHER" id="PTHR43464:SF19">
    <property type="entry name" value="UBIQUINONE BIOSYNTHESIS O-METHYLTRANSFERASE, MITOCHONDRIAL"/>
    <property type="match status" value="1"/>
</dbReference>
<dbReference type="AlphaFoldDB" id="A0A509E6T2"/>
<dbReference type="SUPFAM" id="SSF53335">
    <property type="entry name" value="S-adenosyl-L-methionine-dependent methyltransferases"/>
    <property type="match status" value="1"/>
</dbReference>
<keyword evidence="4" id="KW-0830">Ubiquinone</keyword>
<dbReference type="InterPro" id="IPR029063">
    <property type="entry name" value="SAM-dependent_MTases_sf"/>
</dbReference>
<proteinExistence type="predicted"/>
<sequence>MSRFTTSLPARYFEDQYARDPDPWNFATSAYEHAKYAATLAALSRDRYAAALEVGCSIGVLTEALAARCDDVLGLDLTELALQQARARCQGLGHVRFARAQVPDEWPDGSFDLILLSEVVYFLDPGDVQRLAARVRRSLRPNGEVLLVHWTGTTHYPLSGDAAAEHFIAATGPFLHPLRQIDTDDYRLDLLAAAQQHDGQP</sequence>
<dbReference type="Gene3D" id="3.40.50.150">
    <property type="entry name" value="Vaccinia Virus protein VP39"/>
    <property type="match status" value="1"/>
</dbReference>
<evidence type="ECO:0000313" key="4">
    <source>
        <dbReference type="EMBL" id="VUD69881.1"/>
    </source>
</evidence>
<accession>A0A509E6T2</accession>
<dbReference type="InterPro" id="IPR008715">
    <property type="entry name" value="SAM-MeTfrase_NodS-like"/>
</dbReference>
<gene>
    <name evidence="4" type="primary">ubiG_1</name>
    <name evidence="4" type="ORF">MET9862_00441</name>
</gene>
<dbReference type="OrthoDB" id="116799at2"/>
<dbReference type="EC" id="2.1.1.222" evidence="4"/>
<dbReference type="PANTHER" id="PTHR43464">
    <property type="entry name" value="METHYLTRANSFERASE"/>
    <property type="match status" value="1"/>
</dbReference>